<organism evidence="2 3">
    <name type="scientific">Halosimplex aquaticum</name>
    <dbReference type="NCBI Taxonomy" id="3026162"/>
    <lineage>
        <taxon>Archaea</taxon>
        <taxon>Methanobacteriati</taxon>
        <taxon>Methanobacteriota</taxon>
        <taxon>Stenosarchaea group</taxon>
        <taxon>Halobacteria</taxon>
        <taxon>Halobacteriales</taxon>
        <taxon>Haloarculaceae</taxon>
        <taxon>Halosimplex</taxon>
    </lineage>
</organism>
<feature type="transmembrane region" description="Helical" evidence="1">
    <location>
        <begin position="148"/>
        <end position="171"/>
    </location>
</feature>
<dbReference type="Proteomes" id="UP001596432">
    <property type="component" value="Unassembled WGS sequence"/>
</dbReference>
<feature type="transmembrane region" description="Helical" evidence="1">
    <location>
        <begin position="177"/>
        <end position="195"/>
    </location>
</feature>
<dbReference type="EMBL" id="JBHTAS010000003">
    <property type="protein sequence ID" value="MFC7143051.1"/>
    <property type="molecule type" value="Genomic_DNA"/>
</dbReference>
<reference evidence="2 3" key="1">
    <citation type="journal article" date="2019" name="Int. J. Syst. Evol. Microbiol.">
        <title>The Global Catalogue of Microorganisms (GCM) 10K type strain sequencing project: providing services to taxonomists for standard genome sequencing and annotation.</title>
        <authorList>
            <consortium name="The Broad Institute Genomics Platform"/>
            <consortium name="The Broad Institute Genome Sequencing Center for Infectious Disease"/>
            <person name="Wu L."/>
            <person name="Ma J."/>
        </authorList>
    </citation>
    <scope>NUCLEOTIDE SEQUENCE [LARGE SCALE GENOMIC DNA]</scope>
    <source>
        <strain evidence="2 3">XZYJT29</strain>
    </source>
</reference>
<dbReference type="AlphaFoldDB" id="A0ABD5YBG4"/>
<keyword evidence="3" id="KW-1185">Reference proteome</keyword>
<keyword evidence="1" id="KW-1133">Transmembrane helix</keyword>
<keyword evidence="1" id="KW-0812">Transmembrane</keyword>
<sequence length="237" mass="24046">MSGGPSNGSSGGDDADVETLRIAREEARKTLDAQLSTLDDIDAKALSVFRLDVAIVGVLLSALSFAAASDAAAVSLVLNPAVGIGVGLFVLSAAASGLTYATAGQRVGADPEGLEDAADLPEREALAWLVDSYADWIRHNQRTNLRKAFLVTLAILGTVAGTLGLGVGVVAAFTGLVYLPAAVAVGAVILLAGVADIPGQIYRIAEGTDAVGGTVAIETVRAAMVGQRAFKGRDSEE</sequence>
<feature type="transmembrane region" description="Helical" evidence="1">
    <location>
        <begin position="53"/>
        <end position="78"/>
    </location>
</feature>
<proteinExistence type="predicted"/>
<accession>A0ABD5YBG4</accession>
<evidence type="ECO:0000313" key="3">
    <source>
        <dbReference type="Proteomes" id="UP001596432"/>
    </source>
</evidence>
<keyword evidence="1" id="KW-0472">Membrane</keyword>
<comment type="caution">
    <text evidence="2">The sequence shown here is derived from an EMBL/GenBank/DDBJ whole genome shotgun (WGS) entry which is preliminary data.</text>
</comment>
<protein>
    <submittedName>
        <fullName evidence="2">Uncharacterized protein</fullName>
    </submittedName>
</protein>
<evidence type="ECO:0000313" key="2">
    <source>
        <dbReference type="EMBL" id="MFC7143051.1"/>
    </source>
</evidence>
<evidence type="ECO:0000256" key="1">
    <source>
        <dbReference type="SAM" id="Phobius"/>
    </source>
</evidence>
<name>A0ABD5YBG4_9EURY</name>
<dbReference type="RefSeq" id="WP_382261949.1">
    <property type="nucleotide sequence ID" value="NZ_JBHTAS010000003.1"/>
</dbReference>
<feature type="transmembrane region" description="Helical" evidence="1">
    <location>
        <begin position="84"/>
        <end position="103"/>
    </location>
</feature>
<gene>
    <name evidence="2" type="ORF">ACFQMA_24955</name>
</gene>